<dbReference type="EMBL" id="BLZR01000001">
    <property type="protein sequence ID" value="GFP75669.1"/>
    <property type="molecule type" value="Genomic_DNA"/>
</dbReference>
<evidence type="ECO:0008006" key="3">
    <source>
        <dbReference type="Google" id="ProtNLM"/>
    </source>
</evidence>
<protein>
    <recommendedName>
        <fullName evidence="3">SatD family (SatD)</fullName>
    </recommendedName>
</protein>
<comment type="caution">
    <text evidence="1">The sequence shown here is derived from an EMBL/GenBank/DDBJ whole genome shotgun (WGS) entry which is preliminary data.</text>
</comment>
<keyword evidence="2" id="KW-1185">Reference proteome</keyword>
<dbReference type="Pfam" id="PF16264">
    <property type="entry name" value="SatD"/>
    <property type="match status" value="1"/>
</dbReference>
<sequence>MNIYSVINMDIVGSREIEGRVAVQEELKQYFRQLYVENRHILVAPITFTLGDEWQIVLKDAKESYNMFLKIKEFLLHRNINCYCGVGIGSISTKESEDTREMDGKAFIHARKALIYAKETNTFYNKMLYTKNCRVIFMGDSVNGSNSSSDQKNSSDQQLEVAVTSVDDDFDIIDTLNAIIQNNEILQMNMTEKQREVIRLYEALGSYAEIEKKHPRYTKSSISRKLSAANYFLVEHNRNIIKGLLAEYCKLVKEQR</sequence>
<gene>
    <name evidence="1" type="ORF">bsdtw1_01760</name>
</gene>
<name>A0A6V8SEK8_9CLOT</name>
<evidence type="ECO:0000313" key="1">
    <source>
        <dbReference type="EMBL" id="GFP75669.1"/>
    </source>
</evidence>
<reference evidence="1 2" key="1">
    <citation type="submission" date="2020-07" db="EMBL/GenBank/DDBJ databases">
        <title>A new beta-1,3-glucan-decomposing anaerobic bacterium isolated from anoxic soil subjected to biological soil disinfestation.</title>
        <authorList>
            <person name="Ueki A."/>
            <person name="Tonouchi A."/>
        </authorList>
    </citation>
    <scope>NUCLEOTIDE SEQUENCE [LARGE SCALE GENOMIC DNA]</scope>
    <source>
        <strain evidence="1 2">TW1</strain>
    </source>
</reference>
<dbReference type="AlphaFoldDB" id="A0A6V8SEK8"/>
<evidence type="ECO:0000313" key="2">
    <source>
        <dbReference type="Proteomes" id="UP000580568"/>
    </source>
</evidence>
<dbReference type="Proteomes" id="UP000580568">
    <property type="component" value="Unassembled WGS sequence"/>
</dbReference>
<organism evidence="1 2">
    <name type="scientific">Clostridium fungisolvens</name>
    <dbReference type="NCBI Taxonomy" id="1604897"/>
    <lineage>
        <taxon>Bacteria</taxon>
        <taxon>Bacillati</taxon>
        <taxon>Bacillota</taxon>
        <taxon>Clostridia</taxon>
        <taxon>Eubacteriales</taxon>
        <taxon>Clostridiaceae</taxon>
        <taxon>Clostridium</taxon>
    </lineage>
</organism>
<accession>A0A6V8SEK8</accession>
<dbReference type="InterPro" id="IPR032580">
    <property type="entry name" value="SatD"/>
</dbReference>
<dbReference type="RefSeq" id="WP_183277157.1">
    <property type="nucleotide sequence ID" value="NZ_BLZR01000001.1"/>
</dbReference>
<proteinExistence type="predicted"/>